<organism evidence="8 9">
    <name type="scientific">Novosphingobium bradum</name>
    <dbReference type="NCBI Taxonomy" id="1737444"/>
    <lineage>
        <taxon>Bacteria</taxon>
        <taxon>Pseudomonadati</taxon>
        <taxon>Pseudomonadota</taxon>
        <taxon>Alphaproteobacteria</taxon>
        <taxon>Sphingomonadales</taxon>
        <taxon>Sphingomonadaceae</taxon>
        <taxon>Novosphingobium</taxon>
    </lineage>
</organism>
<dbReference type="Proteomes" id="UP001595604">
    <property type="component" value="Unassembled WGS sequence"/>
</dbReference>
<dbReference type="EMBL" id="JBHRTQ010000007">
    <property type="protein sequence ID" value="MFC3174039.1"/>
    <property type="molecule type" value="Genomic_DNA"/>
</dbReference>
<evidence type="ECO:0000259" key="7">
    <source>
        <dbReference type="Pfam" id="PF00482"/>
    </source>
</evidence>
<feature type="transmembrane region" description="Helical" evidence="6">
    <location>
        <begin position="274"/>
        <end position="294"/>
    </location>
</feature>
<comment type="caution">
    <text evidence="8">The sequence shown here is derived from an EMBL/GenBank/DDBJ whole genome shotgun (WGS) entry which is preliminary data.</text>
</comment>
<dbReference type="InterPro" id="IPR042094">
    <property type="entry name" value="T2SS_GspF_sf"/>
</dbReference>
<keyword evidence="3 6" id="KW-0812">Transmembrane</keyword>
<keyword evidence="9" id="KW-1185">Reference proteome</keyword>
<gene>
    <name evidence="8" type="ORF">ACFOD9_07245</name>
</gene>
<keyword evidence="5 6" id="KW-0472">Membrane</keyword>
<feature type="transmembrane region" description="Helical" evidence="6">
    <location>
        <begin position="97"/>
        <end position="119"/>
    </location>
</feature>
<dbReference type="PANTHER" id="PTHR35007">
    <property type="entry name" value="INTEGRAL MEMBRANE PROTEIN-RELATED"/>
    <property type="match status" value="1"/>
</dbReference>
<feature type="transmembrane region" description="Helical" evidence="6">
    <location>
        <begin position="125"/>
        <end position="147"/>
    </location>
</feature>
<dbReference type="PANTHER" id="PTHR35007:SF1">
    <property type="entry name" value="PILUS ASSEMBLY PROTEIN"/>
    <property type="match status" value="1"/>
</dbReference>
<evidence type="ECO:0000313" key="9">
    <source>
        <dbReference type="Proteomes" id="UP001595604"/>
    </source>
</evidence>
<dbReference type="Pfam" id="PF00482">
    <property type="entry name" value="T2SSF"/>
    <property type="match status" value="1"/>
</dbReference>
<evidence type="ECO:0000313" key="8">
    <source>
        <dbReference type="EMBL" id="MFC3174039.1"/>
    </source>
</evidence>
<feature type="transmembrane region" description="Helical" evidence="6">
    <location>
        <begin position="306"/>
        <end position="325"/>
    </location>
</feature>
<accession>A0ABV7IP50</accession>
<keyword evidence="4 6" id="KW-1133">Transmembrane helix</keyword>
<protein>
    <submittedName>
        <fullName evidence="8">Type II secretion system F family protein</fullName>
    </submittedName>
</protein>
<evidence type="ECO:0000256" key="5">
    <source>
        <dbReference type="ARBA" id="ARBA00023136"/>
    </source>
</evidence>
<dbReference type="RefSeq" id="WP_379509414.1">
    <property type="nucleotide sequence ID" value="NZ_JBHRTQ010000007.1"/>
</dbReference>
<keyword evidence="2" id="KW-1003">Cell membrane</keyword>
<feature type="transmembrane region" description="Helical" evidence="6">
    <location>
        <begin position="6"/>
        <end position="26"/>
    </location>
</feature>
<reference evidence="9" key="1">
    <citation type="journal article" date="2019" name="Int. J. Syst. Evol. Microbiol.">
        <title>The Global Catalogue of Microorganisms (GCM) 10K type strain sequencing project: providing services to taxonomists for standard genome sequencing and annotation.</title>
        <authorList>
            <consortium name="The Broad Institute Genomics Platform"/>
            <consortium name="The Broad Institute Genome Sequencing Center for Infectious Disease"/>
            <person name="Wu L."/>
            <person name="Ma J."/>
        </authorList>
    </citation>
    <scope>NUCLEOTIDE SEQUENCE [LARGE SCALE GENOMIC DNA]</scope>
    <source>
        <strain evidence="9">KCTC 42984</strain>
    </source>
</reference>
<name>A0ABV7IP50_9SPHN</name>
<evidence type="ECO:0000256" key="4">
    <source>
        <dbReference type="ARBA" id="ARBA00022989"/>
    </source>
</evidence>
<evidence type="ECO:0000256" key="6">
    <source>
        <dbReference type="SAM" id="Phobius"/>
    </source>
</evidence>
<sequence length="333" mass="36038">MPQIVIRIAVLLAIFASVFLVSELVLGAAWRRRDRGVAINRRLALIREGTSRDHVMAALRKNTPGDGGAAGGLLAGPYRAFRSMLFAAAVPLGAREVLLAMAGGFAAVLALLLIAARMAGFGSPLGVMVFSAVLAGILAVFLPVAMLSMRGQRRRKRIEQQFPVALDIFVRALRAGHPIASALEMLTEEMADPIGSEFGLVADEVSYGADLKDALQAMADRWDNDDLRMFVVSLSVQSETGGNLAEILENLADVIRARAAMFMKVRALSSEGRLTAWILSVLPAVSLAGMFLVNPAFYLETAQDPMFVWGFGILILLYLVGLLWIRRMIDLKV</sequence>
<evidence type="ECO:0000256" key="1">
    <source>
        <dbReference type="ARBA" id="ARBA00004651"/>
    </source>
</evidence>
<proteinExistence type="predicted"/>
<dbReference type="InterPro" id="IPR018076">
    <property type="entry name" value="T2SS_GspF_dom"/>
</dbReference>
<evidence type="ECO:0000256" key="2">
    <source>
        <dbReference type="ARBA" id="ARBA00022475"/>
    </source>
</evidence>
<comment type="subcellular location">
    <subcellularLocation>
        <location evidence="1">Cell membrane</location>
        <topology evidence="1">Multi-pass membrane protein</topology>
    </subcellularLocation>
</comment>
<evidence type="ECO:0000256" key="3">
    <source>
        <dbReference type="ARBA" id="ARBA00022692"/>
    </source>
</evidence>
<dbReference type="Gene3D" id="1.20.81.30">
    <property type="entry name" value="Type II secretion system (T2SS), domain F"/>
    <property type="match status" value="1"/>
</dbReference>
<feature type="domain" description="Type II secretion system protein GspF" evidence="7">
    <location>
        <begin position="166"/>
        <end position="289"/>
    </location>
</feature>